<keyword evidence="1" id="KW-0472">Membrane</keyword>
<dbReference type="AlphaFoldDB" id="A0A455W871"/>
<protein>
    <submittedName>
        <fullName evidence="2">Uncharacterized protein</fullName>
    </submittedName>
</protein>
<evidence type="ECO:0000256" key="1">
    <source>
        <dbReference type="SAM" id="Phobius"/>
    </source>
</evidence>
<accession>A0A455W871</accession>
<organism evidence="2">
    <name type="scientific">Marinobacter nauticus</name>
    <name type="common">Marinobacter hydrocarbonoclasticus</name>
    <name type="synonym">Marinobacter aquaeolei</name>
    <dbReference type="NCBI Taxonomy" id="2743"/>
    <lineage>
        <taxon>Bacteria</taxon>
        <taxon>Pseudomonadati</taxon>
        <taxon>Pseudomonadota</taxon>
        <taxon>Gammaproteobacteria</taxon>
        <taxon>Pseudomonadales</taxon>
        <taxon>Marinobacteraceae</taxon>
        <taxon>Marinobacter</taxon>
    </lineage>
</organism>
<sequence length="73" mass="7899">MNQTLRALDTHWWAPARLRYPGTALCVVLALAGSFLANHYGAPALVLVLLLGFGFANQAADSRLQPGVEFCSR</sequence>
<proteinExistence type="predicted"/>
<feature type="transmembrane region" description="Helical" evidence="1">
    <location>
        <begin position="20"/>
        <end position="37"/>
    </location>
</feature>
<gene>
    <name evidence="2" type="ORF">YBY_31700</name>
</gene>
<dbReference type="EMBL" id="AP019537">
    <property type="protein sequence ID" value="BBJ05321.1"/>
    <property type="molecule type" value="Genomic_DNA"/>
</dbReference>
<keyword evidence="1" id="KW-0812">Transmembrane</keyword>
<reference evidence="2" key="1">
    <citation type="submission" date="2019-03" db="EMBL/GenBank/DDBJ databases">
        <title>Whole genome analysis of nitrate-reducing bacteria Marinobacter hydrocarbonoclasticus YB03.</title>
        <authorList>
            <person name="Azam A.H."/>
            <person name="Yuk S.R."/>
            <person name="Kamarisima K."/>
            <person name="Miyanaga K."/>
            <person name="Tanji Y."/>
        </authorList>
    </citation>
    <scope>NUCLEOTIDE SEQUENCE</scope>
    <source>
        <strain evidence="2">YB03</strain>
    </source>
</reference>
<evidence type="ECO:0000313" key="2">
    <source>
        <dbReference type="EMBL" id="BBJ05321.1"/>
    </source>
</evidence>
<name>A0A455W871_MARNT</name>
<keyword evidence="1" id="KW-1133">Transmembrane helix</keyword>